<dbReference type="Proteomes" id="UP000278398">
    <property type="component" value="Unassembled WGS sequence"/>
</dbReference>
<evidence type="ECO:0000313" key="1">
    <source>
        <dbReference type="EMBL" id="RST87724.1"/>
    </source>
</evidence>
<dbReference type="OrthoDB" id="975794at2"/>
<protein>
    <submittedName>
        <fullName evidence="1">Uncharacterized protein</fullName>
    </submittedName>
</protein>
<dbReference type="RefSeq" id="WP_126698220.1">
    <property type="nucleotide sequence ID" value="NZ_RWKW01000012.1"/>
</dbReference>
<accession>A0A3S0A9F4</accession>
<dbReference type="AlphaFoldDB" id="A0A3S0A9F4"/>
<name>A0A3S0A9F4_9HYPH</name>
<sequence>MVLFKICFALALHQTAAQRHLPLPRFIFIDSPMKNITPDIKPEIFQNFYTELYRLLDTDLKSWQCIMIDQTHFEPPATLGDHLERRLTQNDPNYPPLISYYHGH</sequence>
<reference evidence="1 2" key="1">
    <citation type="submission" date="2018-12" db="EMBL/GenBank/DDBJ databases">
        <title>Mesorhizobium carbonis sp. nov., isolated from coal mine water.</title>
        <authorList>
            <person name="Xin W."/>
            <person name="Xu Z."/>
            <person name="Xiang F."/>
            <person name="Zhang J."/>
            <person name="Xi L."/>
            <person name="Liu J."/>
        </authorList>
    </citation>
    <scope>NUCLEOTIDE SEQUENCE [LARGE SCALE GENOMIC DNA]</scope>
    <source>
        <strain evidence="1 2">B2.3</strain>
    </source>
</reference>
<comment type="caution">
    <text evidence="1">The sequence shown here is derived from an EMBL/GenBank/DDBJ whole genome shotgun (WGS) entry which is preliminary data.</text>
</comment>
<keyword evidence="2" id="KW-1185">Reference proteome</keyword>
<organism evidence="1 2">
    <name type="scientific">Aquibium carbonis</name>
    <dbReference type="NCBI Taxonomy" id="2495581"/>
    <lineage>
        <taxon>Bacteria</taxon>
        <taxon>Pseudomonadati</taxon>
        <taxon>Pseudomonadota</taxon>
        <taxon>Alphaproteobacteria</taxon>
        <taxon>Hyphomicrobiales</taxon>
        <taxon>Phyllobacteriaceae</taxon>
        <taxon>Aquibium</taxon>
    </lineage>
</organism>
<gene>
    <name evidence="1" type="ORF">EJC49_04255</name>
</gene>
<dbReference type="EMBL" id="RWKW01000012">
    <property type="protein sequence ID" value="RST87724.1"/>
    <property type="molecule type" value="Genomic_DNA"/>
</dbReference>
<evidence type="ECO:0000313" key="2">
    <source>
        <dbReference type="Proteomes" id="UP000278398"/>
    </source>
</evidence>
<proteinExistence type="predicted"/>